<evidence type="ECO:0000256" key="3">
    <source>
        <dbReference type="ARBA" id="ARBA00022801"/>
    </source>
</evidence>
<gene>
    <name evidence="6" type="ORF">SAMN05421665_1035</name>
</gene>
<feature type="domain" description="NlpC/P60" evidence="5">
    <location>
        <begin position="1"/>
        <end position="141"/>
    </location>
</feature>
<dbReference type="NCBIfam" id="TIGR02219">
    <property type="entry name" value="phage_NlpC_fam"/>
    <property type="match status" value="1"/>
</dbReference>
<dbReference type="InterPro" id="IPR011929">
    <property type="entry name" value="Phage_pept_NlpC/P60"/>
</dbReference>
<keyword evidence="4" id="KW-0788">Thiol protease</keyword>
<comment type="similarity">
    <text evidence="1">Belongs to the peptidase C40 family.</text>
</comment>
<dbReference type="InterPro" id="IPR000064">
    <property type="entry name" value="NLP_P60_dom"/>
</dbReference>
<dbReference type="GO" id="GO:0006508">
    <property type="term" value="P:proteolysis"/>
    <property type="evidence" value="ECO:0007669"/>
    <property type="project" value="UniProtKB-KW"/>
</dbReference>
<dbReference type="AlphaFoldDB" id="A0A1R3WPW6"/>
<dbReference type="RefSeq" id="WP_055293027.1">
    <property type="nucleotide sequence ID" value="NZ_FTPR01000001.1"/>
</dbReference>
<keyword evidence="3" id="KW-0378">Hydrolase</keyword>
<dbReference type="SUPFAM" id="SSF54001">
    <property type="entry name" value="Cysteine proteinases"/>
    <property type="match status" value="1"/>
</dbReference>
<evidence type="ECO:0000256" key="1">
    <source>
        <dbReference type="ARBA" id="ARBA00007074"/>
    </source>
</evidence>
<evidence type="ECO:0000313" key="7">
    <source>
        <dbReference type="Proteomes" id="UP000186997"/>
    </source>
</evidence>
<dbReference type="Gene3D" id="3.90.1720.10">
    <property type="entry name" value="endopeptidase domain like (from Nostoc punctiforme)"/>
    <property type="match status" value="1"/>
</dbReference>
<dbReference type="EMBL" id="FTPR01000001">
    <property type="protein sequence ID" value="SIT79979.1"/>
    <property type="molecule type" value="Genomic_DNA"/>
</dbReference>
<name>A0A1R3WPW6_9RHOB</name>
<evidence type="ECO:0000259" key="5">
    <source>
        <dbReference type="PROSITE" id="PS51935"/>
    </source>
</evidence>
<dbReference type="STRING" id="287098.SAMN05421665_1035"/>
<protein>
    <submittedName>
        <fullName evidence="6">Putative phage cell wall peptidase, NlpC/P60 family</fullName>
    </submittedName>
</protein>
<proteinExistence type="inferred from homology"/>
<evidence type="ECO:0000256" key="4">
    <source>
        <dbReference type="ARBA" id="ARBA00022807"/>
    </source>
</evidence>
<dbReference type="OrthoDB" id="6058745at2"/>
<evidence type="ECO:0000313" key="6">
    <source>
        <dbReference type="EMBL" id="SIT79979.1"/>
    </source>
</evidence>
<dbReference type="GO" id="GO:0008234">
    <property type="term" value="F:cysteine-type peptidase activity"/>
    <property type="evidence" value="ECO:0007669"/>
    <property type="project" value="UniProtKB-KW"/>
</dbReference>
<keyword evidence="7" id="KW-1185">Reference proteome</keyword>
<keyword evidence="2" id="KW-0645">Protease</keyword>
<dbReference type="Pfam" id="PF00877">
    <property type="entry name" value="NLPC_P60"/>
    <property type="match status" value="1"/>
</dbReference>
<organism evidence="6 7">
    <name type="scientific">Yoonia rosea</name>
    <dbReference type="NCBI Taxonomy" id="287098"/>
    <lineage>
        <taxon>Bacteria</taxon>
        <taxon>Pseudomonadati</taxon>
        <taxon>Pseudomonadota</taxon>
        <taxon>Alphaproteobacteria</taxon>
        <taxon>Rhodobacterales</taxon>
        <taxon>Paracoccaceae</taxon>
        <taxon>Yoonia</taxon>
    </lineage>
</organism>
<dbReference type="Proteomes" id="UP000186997">
    <property type="component" value="Unassembled WGS sequence"/>
</dbReference>
<accession>A0A1R3WPW6</accession>
<sequence length="145" mass="16151">MNDRVVTIARTWLGTPYGHQASVQGVSCDCLGLLRGIWREVYGQEPEAIPAYTRDWSEPQGVERLLCAAKRHFHDVSDTPLAAGQVVLFRMRQGAVAKHLGLVSQTGALPQFIHAYQGHGVVESPLSAPWQKRIAARFEFIERDT</sequence>
<dbReference type="InterPro" id="IPR038765">
    <property type="entry name" value="Papain-like_cys_pep_sf"/>
</dbReference>
<reference evidence="7" key="1">
    <citation type="submission" date="2017-01" db="EMBL/GenBank/DDBJ databases">
        <authorList>
            <person name="Varghese N."/>
            <person name="Submissions S."/>
        </authorList>
    </citation>
    <scope>NUCLEOTIDE SEQUENCE [LARGE SCALE GENOMIC DNA]</scope>
    <source>
        <strain evidence="7">DSM 29591</strain>
    </source>
</reference>
<evidence type="ECO:0000256" key="2">
    <source>
        <dbReference type="ARBA" id="ARBA00022670"/>
    </source>
</evidence>
<dbReference type="PROSITE" id="PS51935">
    <property type="entry name" value="NLPC_P60"/>
    <property type="match status" value="1"/>
</dbReference>